<evidence type="ECO:0000256" key="1">
    <source>
        <dbReference type="SAM" id="Coils"/>
    </source>
</evidence>
<proteinExistence type="predicted"/>
<dbReference type="EMBL" id="UOEC01000193">
    <property type="protein sequence ID" value="VAW02024.1"/>
    <property type="molecule type" value="Genomic_DNA"/>
</dbReference>
<reference evidence="2" key="1">
    <citation type="submission" date="2018-06" db="EMBL/GenBank/DDBJ databases">
        <authorList>
            <person name="Zhirakovskaya E."/>
        </authorList>
    </citation>
    <scope>NUCLEOTIDE SEQUENCE</scope>
</reference>
<feature type="coiled-coil region" evidence="1">
    <location>
        <begin position="3"/>
        <end position="55"/>
    </location>
</feature>
<dbReference type="Gene3D" id="6.10.280.50">
    <property type="match status" value="1"/>
</dbReference>
<accession>A0A3B0SZM2</accession>
<organism evidence="2">
    <name type="scientific">hydrothermal vent metagenome</name>
    <dbReference type="NCBI Taxonomy" id="652676"/>
    <lineage>
        <taxon>unclassified sequences</taxon>
        <taxon>metagenomes</taxon>
        <taxon>ecological metagenomes</taxon>
    </lineage>
</organism>
<protein>
    <recommendedName>
        <fullName evidence="3">DUF465 domain-containing protein</fullName>
    </recommendedName>
</protein>
<keyword evidence="1" id="KW-0175">Coiled coil</keyword>
<dbReference type="Pfam" id="PF04325">
    <property type="entry name" value="DUF465"/>
    <property type="match status" value="1"/>
</dbReference>
<dbReference type="InterPro" id="IPR038444">
    <property type="entry name" value="DUF465_sf"/>
</dbReference>
<dbReference type="AlphaFoldDB" id="A0A3B0SZM2"/>
<name>A0A3B0SZM2_9ZZZZ</name>
<dbReference type="InterPro" id="IPR007420">
    <property type="entry name" value="DUF465"/>
</dbReference>
<gene>
    <name evidence="2" type="ORF">MNBD_ALPHA08-1431</name>
</gene>
<sequence length="59" mass="6804">MSIETHLEKLESKRQALKEILEEKLSHPSVDALEIAEIKRQKLHLKDEITRLQTEIAAA</sequence>
<evidence type="ECO:0000313" key="2">
    <source>
        <dbReference type="EMBL" id="VAW02024.1"/>
    </source>
</evidence>
<evidence type="ECO:0008006" key="3">
    <source>
        <dbReference type="Google" id="ProtNLM"/>
    </source>
</evidence>